<evidence type="ECO:0000256" key="7">
    <source>
        <dbReference type="SAM" id="MobiDB-lite"/>
    </source>
</evidence>
<dbReference type="GO" id="GO:0005634">
    <property type="term" value="C:nucleus"/>
    <property type="evidence" value="ECO:0007669"/>
    <property type="project" value="UniProtKB-SubCell"/>
</dbReference>
<evidence type="ECO:0000256" key="1">
    <source>
        <dbReference type="ARBA" id="ARBA00004123"/>
    </source>
</evidence>
<proteinExistence type="predicted"/>
<organism evidence="9 10">
    <name type="scientific">Tetracentron sinense</name>
    <name type="common">Spur-leaf</name>
    <dbReference type="NCBI Taxonomy" id="13715"/>
    <lineage>
        <taxon>Eukaryota</taxon>
        <taxon>Viridiplantae</taxon>
        <taxon>Streptophyta</taxon>
        <taxon>Embryophyta</taxon>
        <taxon>Tracheophyta</taxon>
        <taxon>Spermatophyta</taxon>
        <taxon>Magnoliopsida</taxon>
        <taxon>Trochodendrales</taxon>
        <taxon>Trochodendraceae</taxon>
        <taxon>Tetracentron</taxon>
    </lineage>
</organism>
<keyword evidence="4" id="KW-0238">DNA-binding</keyword>
<keyword evidence="6" id="KW-0539">Nucleus</keyword>
<dbReference type="GO" id="GO:0000981">
    <property type="term" value="F:DNA-binding transcription factor activity, RNA polymerase II-specific"/>
    <property type="evidence" value="ECO:0007669"/>
    <property type="project" value="TreeGrafter"/>
</dbReference>
<feature type="domain" description="BHLH" evidence="8">
    <location>
        <begin position="300"/>
        <end position="349"/>
    </location>
</feature>
<dbReference type="Gene3D" id="4.10.280.10">
    <property type="entry name" value="Helix-loop-helix DNA-binding domain"/>
    <property type="match status" value="1"/>
</dbReference>
<keyword evidence="10" id="KW-1185">Reference proteome</keyword>
<keyword evidence="3" id="KW-0805">Transcription regulation</keyword>
<dbReference type="AlphaFoldDB" id="A0A834ZIP6"/>
<feature type="compositionally biased region" description="Polar residues" evidence="7">
    <location>
        <begin position="258"/>
        <end position="288"/>
    </location>
</feature>
<reference evidence="9 10" key="1">
    <citation type="submission" date="2020-04" db="EMBL/GenBank/DDBJ databases">
        <title>Plant Genome Project.</title>
        <authorList>
            <person name="Zhang R.-G."/>
        </authorList>
    </citation>
    <scope>NUCLEOTIDE SEQUENCE [LARGE SCALE GENOMIC DNA]</scope>
    <source>
        <strain evidence="9">YNK0</strain>
        <tissue evidence="9">Leaf</tissue>
    </source>
</reference>
<accession>A0A834ZIP6</accession>
<sequence length="425" mass="47104">MEPSNLHQYQHQLQEQLVGSSSLATPSHCGVGSNHAWNPDIILNGGNFNPHVNGVLSNTRELRQKNNILVPPSVNTSMIQDLGFHWASHAGTFTNHSADELQLEKIKEELSDYFPKYNEMINSSSNVEEFHLPCTSYIKHRQEDLHDFSEKLLLKTIPSSCQVNGLQVSAGDLYSNAQNSGRFGGVTTSHRGNFSQIFPSTNISNMNPLSSPFPSSLDMNLQALDLLSTTKLSGSFTQPSNNNLGLLKENLSFSLNHMQESSQRLSNSQSKWTNGVTKTKRANSFSEPKTSHAAAKKPRFESRSSCPPFKVRKEKLGDRIAALQQLVAPFGKTDTSSVLSEAIGYINFLQGQVETLSVPYMKSSRIKNRRAMLGQQQGSSENERTEEPKRDLRSRGLCLVPLSCTSYVTNDCEAVWPPPNFRGGT</sequence>
<comment type="caution">
    <text evidence="9">The sequence shown here is derived from an EMBL/GenBank/DDBJ whole genome shotgun (WGS) entry which is preliminary data.</text>
</comment>
<dbReference type="InterPro" id="IPR045239">
    <property type="entry name" value="bHLH95_bHLH"/>
</dbReference>
<protein>
    <recommendedName>
        <fullName evidence="8">BHLH domain-containing protein</fullName>
    </recommendedName>
</protein>
<feature type="region of interest" description="Disordered" evidence="7">
    <location>
        <begin position="258"/>
        <end position="307"/>
    </location>
</feature>
<feature type="compositionally biased region" description="Basic and acidic residues" evidence="7">
    <location>
        <begin position="381"/>
        <end position="391"/>
    </location>
</feature>
<dbReference type="OMA" id="FPINGDY"/>
<dbReference type="InterPro" id="IPR036638">
    <property type="entry name" value="HLH_DNA-bd_sf"/>
</dbReference>
<feature type="region of interest" description="Disordered" evidence="7">
    <location>
        <begin position="370"/>
        <end position="391"/>
    </location>
</feature>
<evidence type="ECO:0000256" key="2">
    <source>
        <dbReference type="ARBA" id="ARBA00011738"/>
    </source>
</evidence>
<dbReference type="PANTHER" id="PTHR16223">
    <property type="entry name" value="TRANSCRIPTION FACTOR BHLH83-RELATED"/>
    <property type="match status" value="1"/>
</dbReference>
<name>A0A834ZIP6_TETSI</name>
<evidence type="ECO:0000256" key="4">
    <source>
        <dbReference type="ARBA" id="ARBA00023125"/>
    </source>
</evidence>
<gene>
    <name evidence="9" type="ORF">HHK36_008557</name>
</gene>
<dbReference type="Proteomes" id="UP000655225">
    <property type="component" value="Unassembled WGS sequence"/>
</dbReference>
<dbReference type="OrthoDB" id="760019at2759"/>
<dbReference type="PANTHER" id="PTHR16223:SF56">
    <property type="entry name" value="TRANSCRIPTION FACTOR BHLH110"/>
    <property type="match status" value="1"/>
</dbReference>
<dbReference type="SUPFAM" id="SSF47459">
    <property type="entry name" value="HLH, helix-loop-helix DNA-binding domain"/>
    <property type="match status" value="1"/>
</dbReference>
<evidence type="ECO:0000313" key="10">
    <source>
        <dbReference type="Proteomes" id="UP000655225"/>
    </source>
</evidence>
<evidence type="ECO:0000256" key="5">
    <source>
        <dbReference type="ARBA" id="ARBA00023163"/>
    </source>
</evidence>
<dbReference type="CDD" id="cd11393">
    <property type="entry name" value="bHLH_AtbHLH_like"/>
    <property type="match status" value="1"/>
</dbReference>
<evidence type="ECO:0000256" key="3">
    <source>
        <dbReference type="ARBA" id="ARBA00023015"/>
    </source>
</evidence>
<dbReference type="PROSITE" id="PS50888">
    <property type="entry name" value="BHLH"/>
    <property type="match status" value="1"/>
</dbReference>
<keyword evidence="5" id="KW-0804">Transcription</keyword>
<evidence type="ECO:0000256" key="6">
    <source>
        <dbReference type="ARBA" id="ARBA00023242"/>
    </source>
</evidence>
<dbReference type="FunFam" id="4.10.280.10:FF:000032">
    <property type="entry name" value="Transcription factor bHLH123 family"/>
    <property type="match status" value="1"/>
</dbReference>
<evidence type="ECO:0000313" key="9">
    <source>
        <dbReference type="EMBL" id="KAF8406470.1"/>
    </source>
</evidence>
<dbReference type="EMBL" id="JABCRI010000005">
    <property type="protein sequence ID" value="KAF8406470.1"/>
    <property type="molecule type" value="Genomic_DNA"/>
</dbReference>
<comment type="subcellular location">
    <subcellularLocation>
        <location evidence="1">Nucleus</location>
    </subcellularLocation>
</comment>
<dbReference type="InterPro" id="IPR045843">
    <property type="entry name" value="IND-like"/>
</dbReference>
<dbReference type="GO" id="GO:0000978">
    <property type="term" value="F:RNA polymerase II cis-regulatory region sequence-specific DNA binding"/>
    <property type="evidence" value="ECO:0007669"/>
    <property type="project" value="TreeGrafter"/>
</dbReference>
<dbReference type="InterPro" id="IPR011598">
    <property type="entry name" value="bHLH_dom"/>
</dbReference>
<evidence type="ECO:0000259" key="8">
    <source>
        <dbReference type="PROSITE" id="PS50888"/>
    </source>
</evidence>
<comment type="subunit">
    <text evidence="2">Homodimer.</text>
</comment>
<dbReference type="GO" id="GO:0046983">
    <property type="term" value="F:protein dimerization activity"/>
    <property type="evidence" value="ECO:0007669"/>
    <property type="project" value="InterPro"/>
</dbReference>